<dbReference type="NCBIfam" id="TIGR01639">
    <property type="entry name" value="P_fal_TIGR01639"/>
    <property type="match status" value="1"/>
</dbReference>
<dbReference type="Gene3D" id="6.10.280.180">
    <property type="entry name" value="Plasmodium RESA, N-terminal helical domain"/>
    <property type="match status" value="1"/>
</dbReference>
<accession>A0ABY0KW78</accession>
<keyword evidence="3" id="KW-1185">Reference proteome</keyword>
<name>A0ABY0KW78_9APIC</name>
<dbReference type="InterPro" id="IPR019111">
    <property type="entry name" value="PRESA_N"/>
</dbReference>
<evidence type="ECO:0000313" key="2">
    <source>
        <dbReference type="EMBL" id="SCQ12735.1"/>
    </source>
</evidence>
<dbReference type="Pfam" id="PF09687">
    <property type="entry name" value="PRESAN"/>
    <property type="match status" value="1"/>
</dbReference>
<organism evidence="2 3">
    <name type="scientific">Plasmodium gaboni</name>
    <dbReference type="NCBI Taxonomy" id="647221"/>
    <lineage>
        <taxon>Eukaryota</taxon>
        <taxon>Sar</taxon>
        <taxon>Alveolata</taxon>
        <taxon>Apicomplexa</taxon>
        <taxon>Aconoidasida</taxon>
        <taxon>Haemosporida</taxon>
        <taxon>Plasmodiidae</taxon>
        <taxon>Plasmodium</taxon>
        <taxon>Plasmodium (Laverania)</taxon>
    </lineage>
</organism>
<evidence type="ECO:0000259" key="1">
    <source>
        <dbReference type="Pfam" id="PF09687"/>
    </source>
</evidence>
<dbReference type="EMBL" id="FMKD01000036">
    <property type="protein sequence ID" value="SCQ12735.1"/>
    <property type="molecule type" value="Genomic_DNA"/>
</dbReference>
<feature type="domain" description="Plasmodium RESA N-terminal" evidence="1">
    <location>
        <begin position="115"/>
        <end position="244"/>
    </location>
</feature>
<proteinExistence type="predicted"/>
<protein>
    <recommendedName>
        <fullName evidence="1">Plasmodium RESA N-terminal domain-containing protein</fullName>
    </recommendedName>
</protein>
<dbReference type="InterPro" id="IPR006526">
    <property type="entry name" value="Export_prot_PHISTa/b/c"/>
</dbReference>
<gene>
    <name evidence="2" type="ORF">PGABG01_0013900</name>
</gene>
<reference evidence="2" key="1">
    <citation type="submission" date="2016-09" db="EMBL/GenBank/DDBJ databases">
        <authorList>
            <consortium name="Pathogen Informatics"/>
            <person name="Sun Q."/>
            <person name="Inoue M."/>
        </authorList>
    </citation>
    <scope>NUCLEOTIDE SEQUENCE</scope>
</reference>
<sequence>MYIDTLVDFPDSKMLIHKASLENKGLENVKNGNIYERNLGEAQTKNKGPKWKRSLKYKKEDVNKTKSNENDNKCNEHKLVQNIYSTNNDMKNTNVENKSNISISNINYNDISKRLTEKELFEVLNSFEECPSKEDLRYIWSHTIGVAKEVLDNLFNESKASIQKYLDNDILERTDGYGYKFFVYDEMWKLYIYKFSKEVAIKEVEYTNKFFSLIKDKHTYDDILKFIYSFLENFKTIINELHKKHHKDLLETVAKHVNKKK</sequence>
<dbReference type="Proteomes" id="UP000831156">
    <property type="component" value="Unassembled WGS sequence"/>
</dbReference>
<dbReference type="InterPro" id="IPR044885">
    <property type="entry name" value="PRESA_N_sf"/>
</dbReference>
<evidence type="ECO:0000313" key="3">
    <source>
        <dbReference type="Proteomes" id="UP000831156"/>
    </source>
</evidence>
<comment type="caution">
    <text evidence="2">The sequence shown here is derived from an EMBL/GenBank/DDBJ whole genome shotgun (WGS) entry which is preliminary data.</text>
</comment>